<evidence type="ECO:0000259" key="2">
    <source>
        <dbReference type="Pfam" id="PF04542"/>
    </source>
</evidence>
<dbReference type="PANTHER" id="PTHR30173">
    <property type="entry name" value="SIGMA 19 FACTOR"/>
    <property type="match status" value="1"/>
</dbReference>
<dbReference type="InterPro" id="IPR013249">
    <property type="entry name" value="RNA_pol_sigma70_r4_t2"/>
</dbReference>
<dbReference type="SUPFAM" id="SSF88946">
    <property type="entry name" value="Sigma2 domain of RNA polymerase sigma factors"/>
    <property type="match status" value="1"/>
</dbReference>
<sequence>MEELYVQYKGLMFKLAYQLTGSAADAEDIVQDVFIKLYDVDPDRLARPKAYLCRMVTRRSIDLLRSARKRREQYFGPWLPEPAPTPETDEIESVARSDLLSYAMMVLLEHLSPAERAVFVLREALGFEYPFIAELLDKNEVSCRKMMSRAKSKMGISENIPVSHESKNEEWVRIFLAALEKGNINKVMELLSEGVMIVSDSGGKAIAAVRPIQTRELAARFLLGAYRKAPKFIGGLDIGLANMNGQIGVVVRSGSKAVAVALLHFEGGKLRNLYIQRNPEKLKHIL</sequence>
<dbReference type="AlphaFoldDB" id="A0A7X0SNU6"/>
<evidence type="ECO:0000313" key="4">
    <source>
        <dbReference type="EMBL" id="MBB6732150.1"/>
    </source>
</evidence>
<reference evidence="4 5" key="1">
    <citation type="submission" date="2020-08" db="EMBL/GenBank/DDBJ databases">
        <title>Cohnella phylogeny.</title>
        <authorList>
            <person name="Dunlap C."/>
        </authorList>
    </citation>
    <scope>NUCLEOTIDE SEQUENCE [LARGE SCALE GENOMIC DNA]</scope>
    <source>
        <strain evidence="4 5">CBP 2801</strain>
    </source>
</reference>
<dbReference type="NCBIfam" id="NF007214">
    <property type="entry name" value="PRK09636.1"/>
    <property type="match status" value="1"/>
</dbReference>
<keyword evidence="5" id="KW-1185">Reference proteome</keyword>
<proteinExistence type="predicted"/>
<dbReference type="EMBL" id="JACJVO010000017">
    <property type="protein sequence ID" value="MBB6732150.1"/>
    <property type="molecule type" value="Genomic_DNA"/>
</dbReference>
<dbReference type="InterPro" id="IPR007627">
    <property type="entry name" value="RNA_pol_sigma70_r2"/>
</dbReference>
<comment type="caution">
    <text evidence="4">The sequence shown here is derived from an EMBL/GenBank/DDBJ whole genome shotgun (WGS) entry which is preliminary data.</text>
</comment>
<feature type="domain" description="RNA polymerase sigma factor 70 region 4 type 2" evidence="3">
    <location>
        <begin position="104"/>
        <end position="154"/>
    </location>
</feature>
<dbReference type="InterPro" id="IPR013325">
    <property type="entry name" value="RNA_pol_sigma_r2"/>
</dbReference>
<dbReference type="Gene3D" id="1.10.10.10">
    <property type="entry name" value="Winged helix-like DNA-binding domain superfamily/Winged helix DNA-binding domain"/>
    <property type="match status" value="1"/>
</dbReference>
<dbReference type="Pfam" id="PF08281">
    <property type="entry name" value="Sigma70_r4_2"/>
    <property type="match status" value="1"/>
</dbReference>
<dbReference type="SUPFAM" id="SSF88659">
    <property type="entry name" value="Sigma3 and sigma4 domains of RNA polymerase sigma factors"/>
    <property type="match status" value="1"/>
</dbReference>
<dbReference type="GO" id="GO:0006352">
    <property type="term" value="P:DNA-templated transcription initiation"/>
    <property type="evidence" value="ECO:0007669"/>
    <property type="project" value="InterPro"/>
</dbReference>
<protein>
    <submittedName>
        <fullName evidence="4">RNA polymerase sigma factor SigJ</fullName>
    </submittedName>
</protein>
<dbReference type="InterPro" id="IPR014284">
    <property type="entry name" value="RNA_pol_sigma-70_dom"/>
</dbReference>
<dbReference type="Gene3D" id="1.10.1740.10">
    <property type="match status" value="1"/>
</dbReference>
<dbReference type="InterPro" id="IPR032710">
    <property type="entry name" value="NTF2-like_dom_sf"/>
</dbReference>
<dbReference type="InterPro" id="IPR013324">
    <property type="entry name" value="RNA_pol_sigma_r3/r4-like"/>
</dbReference>
<dbReference type="Pfam" id="PF04542">
    <property type="entry name" value="Sigma70_r2"/>
    <property type="match status" value="1"/>
</dbReference>
<organism evidence="4 5">
    <name type="scientific">Cohnella zeiphila</name>
    <dbReference type="NCBI Taxonomy" id="2761120"/>
    <lineage>
        <taxon>Bacteria</taxon>
        <taxon>Bacillati</taxon>
        <taxon>Bacillota</taxon>
        <taxon>Bacilli</taxon>
        <taxon>Bacillales</taxon>
        <taxon>Paenibacillaceae</taxon>
        <taxon>Cohnella</taxon>
    </lineage>
</organism>
<evidence type="ECO:0000313" key="5">
    <source>
        <dbReference type="Proteomes" id="UP000564644"/>
    </source>
</evidence>
<comment type="subunit">
    <text evidence="1">Interacts transiently with the RNA polymerase catalytic core formed by RpoA, RpoB, RpoC and RpoZ (2 alpha, 1 beta, 1 beta' and 1 omega subunit) to form the RNA polymerase holoenzyme that can initiate transcription.</text>
</comment>
<dbReference type="GO" id="GO:0016987">
    <property type="term" value="F:sigma factor activity"/>
    <property type="evidence" value="ECO:0007669"/>
    <property type="project" value="InterPro"/>
</dbReference>
<name>A0A7X0SNU6_9BACL</name>
<dbReference type="SUPFAM" id="SSF54427">
    <property type="entry name" value="NTF2-like"/>
    <property type="match status" value="1"/>
</dbReference>
<accession>A0A7X0SNU6</accession>
<dbReference type="InterPro" id="IPR036388">
    <property type="entry name" value="WH-like_DNA-bd_sf"/>
</dbReference>
<dbReference type="Proteomes" id="UP000564644">
    <property type="component" value="Unassembled WGS sequence"/>
</dbReference>
<dbReference type="InterPro" id="IPR052704">
    <property type="entry name" value="ECF_Sigma-70_Domain"/>
</dbReference>
<dbReference type="PANTHER" id="PTHR30173:SF36">
    <property type="entry name" value="ECF RNA POLYMERASE SIGMA FACTOR SIGJ"/>
    <property type="match status" value="1"/>
</dbReference>
<evidence type="ECO:0000256" key="1">
    <source>
        <dbReference type="ARBA" id="ARBA00011344"/>
    </source>
</evidence>
<dbReference type="RefSeq" id="WP_185129813.1">
    <property type="nucleotide sequence ID" value="NZ_JACJVO010000017.1"/>
</dbReference>
<feature type="domain" description="RNA polymerase sigma-70 region 2" evidence="2">
    <location>
        <begin position="4"/>
        <end position="69"/>
    </location>
</feature>
<gene>
    <name evidence="4" type="primary">sigJ</name>
    <name evidence="4" type="ORF">H7C18_14610</name>
</gene>
<dbReference type="GO" id="GO:0003677">
    <property type="term" value="F:DNA binding"/>
    <property type="evidence" value="ECO:0007669"/>
    <property type="project" value="InterPro"/>
</dbReference>
<evidence type="ECO:0000259" key="3">
    <source>
        <dbReference type="Pfam" id="PF08281"/>
    </source>
</evidence>
<dbReference type="NCBIfam" id="TIGR02937">
    <property type="entry name" value="sigma70-ECF"/>
    <property type="match status" value="1"/>
</dbReference>